<protein>
    <submittedName>
        <fullName evidence="2">Uncharacterized protein</fullName>
    </submittedName>
</protein>
<dbReference type="AlphaFoldDB" id="A0A0K2UGN4"/>
<evidence type="ECO:0000313" key="2">
    <source>
        <dbReference type="EMBL" id="CDW37379.1"/>
    </source>
</evidence>
<organism evidence="2">
    <name type="scientific">Lepeophtheirus salmonis</name>
    <name type="common">Salmon louse</name>
    <name type="synonym">Caligus salmonis</name>
    <dbReference type="NCBI Taxonomy" id="72036"/>
    <lineage>
        <taxon>Eukaryota</taxon>
        <taxon>Metazoa</taxon>
        <taxon>Ecdysozoa</taxon>
        <taxon>Arthropoda</taxon>
        <taxon>Crustacea</taxon>
        <taxon>Multicrustacea</taxon>
        <taxon>Hexanauplia</taxon>
        <taxon>Copepoda</taxon>
        <taxon>Siphonostomatoida</taxon>
        <taxon>Caligidae</taxon>
        <taxon>Lepeophtheirus</taxon>
    </lineage>
</organism>
<accession>A0A0K2UGN4</accession>
<evidence type="ECO:0000256" key="1">
    <source>
        <dbReference type="SAM" id="MobiDB-lite"/>
    </source>
</evidence>
<proteinExistence type="predicted"/>
<reference evidence="2" key="1">
    <citation type="submission" date="2014-05" db="EMBL/GenBank/DDBJ databases">
        <authorList>
            <person name="Chronopoulou M."/>
        </authorList>
    </citation>
    <scope>NUCLEOTIDE SEQUENCE</scope>
    <source>
        <tissue evidence="2">Whole organism</tissue>
    </source>
</reference>
<sequence length="92" mass="11160">MSYAEEVRGFFLSLHYTTFYYKKKKVDCPHKSMMIFVEEDYHRLCIFDFYYFAFRFHTHLSRTHSFSKSGESDGDDDEGERKAQRFHLGSFE</sequence>
<dbReference type="EMBL" id="HACA01020018">
    <property type="protein sequence ID" value="CDW37379.1"/>
    <property type="molecule type" value="Transcribed_RNA"/>
</dbReference>
<name>A0A0K2UGN4_LEPSM</name>
<feature type="region of interest" description="Disordered" evidence="1">
    <location>
        <begin position="64"/>
        <end position="92"/>
    </location>
</feature>